<gene>
    <name evidence="2" type="primary">LOC142168382</name>
</gene>
<dbReference type="RefSeq" id="XP_075085168.1">
    <property type="nucleotide sequence ID" value="XM_075229067.1"/>
</dbReference>
<reference evidence="2" key="2">
    <citation type="submission" date="2025-08" db="UniProtKB">
        <authorList>
            <consortium name="RefSeq"/>
        </authorList>
    </citation>
    <scope>IDENTIFICATION</scope>
    <source>
        <tissue evidence="2">Leaf</tissue>
    </source>
</reference>
<protein>
    <submittedName>
        <fullName evidence="2">Uncharacterized protein LOC142168382</fullName>
    </submittedName>
</protein>
<evidence type="ECO:0000313" key="2">
    <source>
        <dbReference type="RefSeq" id="XP_075085168.1"/>
    </source>
</evidence>
<dbReference type="Proteomes" id="UP000790787">
    <property type="component" value="Chromosome 2"/>
</dbReference>
<proteinExistence type="predicted"/>
<keyword evidence="1" id="KW-1185">Reference proteome</keyword>
<name>A0AC58SJL4_TOBAC</name>
<sequence>MVGISEGAGPEALRTEENAPSEPLGAIIIGDSPTLPSFSEEAIRETQALGALEMSRSHEGEDPFCDLFTGVEDAAGPSDVSGLFCEVQQALNWAVTVNREVCSRSRAELHRFEADLQWVTEEMNALRLLSGQREEEIKGLRAELAKAHQDQTDLTEQLQQKLETIEQLHEEVDIIRAETMGWKDGMDHLAAEKEIVRAQLSSTTSQLQGMKEKSSVQARRIEELEARLASELTKAKSDAKKAKLYADALVAVYRGRC</sequence>
<reference evidence="1" key="1">
    <citation type="journal article" date="2014" name="Nat. Commun.">
        <title>The tobacco genome sequence and its comparison with those of tomato and potato.</title>
        <authorList>
            <person name="Sierro N."/>
            <person name="Battey J.N."/>
            <person name="Ouadi S."/>
            <person name="Bakaher N."/>
            <person name="Bovet L."/>
            <person name="Willig A."/>
            <person name="Goepfert S."/>
            <person name="Peitsch M.C."/>
            <person name="Ivanov N.V."/>
        </authorList>
    </citation>
    <scope>NUCLEOTIDE SEQUENCE [LARGE SCALE GENOMIC DNA]</scope>
</reference>
<organism evidence="1 2">
    <name type="scientific">Nicotiana tabacum</name>
    <name type="common">Common tobacco</name>
    <dbReference type="NCBI Taxonomy" id="4097"/>
    <lineage>
        <taxon>Eukaryota</taxon>
        <taxon>Viridiplantae</taxon>
        <taxon>Streptophyta</taxon>
        <taxon>Embryophyta</taxon>
        <taxon>Tracheophyta</taxon>
        <taxon>Spermatophyta</taxon>
        <taxon>Magnoliopsida</taxon>
        <taxon>eudicotyledons</taxon>
        <taxon>Gunneridae</taxon>
        <taxon>Pentapetalae</taxon>
        <taxon>asterids</taxon>
        <taxon>lamiids</taxon>
        <taxon>Solanales</taxon>
        <taxon>Solanaceae</taxon>
        <taxon>Nicotianoideae</taxon>
        <taxon>Nicotianeae</taxon>
        <taxon>Nicotiana</taxon>
    </lineage>
</organism>
<accession>A0AC58SJL4</accession>
<evidence type="ECO:0000313" key="1">
    <source>
        <dbReference type="Proteomes" id="UP000790787"/>
    </source>
</evidence>